<dbReference type="NCBIfam" id="TIGR00739">
    <property type="entry name" value="yajC"/>
    <property type="match status" value="1"/>
</dbReference>
<dbReference type="Pfam" id="PF02699">
    <property type="entry name" value="YajC"/>
    <property type="match status" value="1"/>
</dbReference>
<dbReference type="OrthoDB" id="2200301at2"/>
<dbReference type="Proteomes" id="UP000199497">
    <property type="component" value="Unassembled WGS sequence"/>
</dbReference>
<comment type="subcellular location">
    <subcellularLocation>
        <location evidence="1">Cell membrane</location>
        <topology evidence="1">Single-pass membrane protein</topology>
    </subcellularLocation>
</comment>
<evidence type="ECO:0000256" key="4">
    <source>
        <dbReference type="ARBA" id="ARBA00022475"/>
    </source>
</evidence>
<keyword evidence="3" id="KW-0813">Transport</keyword>
<protein>
    <submittedName>
        <fullName evidence="12">Preprotein translocase subunit YajC</fullName>
    </submittedName>
</protein>
<evidence type="ECO:0000256" key="10">
    <source>
        <dbReference type="SAM" id="MobiDB-lite"/>
    </source>
</evidence>
<keyword evidence="8" id="KW-0811">Translocation</keyword>
<dbReference type="EMBL" id="FNJR01000005">
    <property type="protein sequence ID" value="SDP56593.1"/>
    <property type="molecule type" value="Genomic_DNA"/>
</dbReference>
<dbReference type="GO" id="GO:0015031">
    <property type="term" value="P:protein transport"/>
    <property type="evidence" value="ECO:0007669"/>
    <property type="project" value="UniProtKB-KW"/>
</dbReference>
<keyword evidence="13" id="KW-1185">Reference proteome</keyword>
<keyword evidence="5 11" id="KW-0812">Transmembrane</keyword>
<evidence type="ECO:0000256" key="3">
    <source>
        <dbReference type="ARBA" id="ARBA00022448"/>
    </source>
</evidence>
<evidence type="ECO:0000256" key="9">
    <source>
        <dbReference type="ARBA" id="ARBA00023136"/>
    </source>
</evidence>
<evidence type="ECO:0000313" key="13">
    <source>
        <dbReference type="Proteomes" id="UP000199497"/>
    </source>
</evidence>
<dbReference type="RefSeq" id="WP_092600901.1">
    <property type="nucleotide sequence ID" value="NZ_FNJR01000005.1"/>
</dbReference>
<organism evidence="12 13">
    <name type="scientific">Actinopolyspora xinjiangensis</name>
    <dbReference type="NCBI Taxonomy" id="405564"/>
    <lineage>
        <taxon>Bacteria</taxon>
        <taxon>Bacillati</taxon>
        <taxon>Actinomycetota</taxon>
        <taxon>Actinomycetes</taxon>
        <taxon>Actinopolysporales</taxon>
        <taxon>Actinopolysporaceae</taxon>
        <taxon>Actinopolyspora</taxon>
    </lineage>
</organism>
<evidence type="ECO:0000256" key="1">
    <source>
        <dbReference type="ARBA" id="ARBA00004162"/>
    </source>
</evidence>
<feature type="compositionally biased region" description="Basic and acidic residues" evidence="10">
    <location>
        <begin position="104"/>
        <end position="114"/>
    </location>
</feature>
<evidence type="ECO:0000256" key="5">
    <source>
        <dbReference type="ARBA" id="ARBA00022692"/>
    </source>
</evidence>
<evidence type="ECO:0000256" key="6">
    <source>
        <dbReference type="ARBA" id="ARBA00022927"/>
    </source>
</evidence>
<keyword evidence="4" id="KW-1003">Cell membrane</keyword>
<dbReference type="PANTHER" id="PTHR33909">
    <property type="entry name" value="SEC TRANSLOCON ACCESSORY COMPLEX SUBUNIT YAJC"/>
    <property type="match status" value="1"/>
</dbReference>
<evidence type="ECO:0000313" key="12">
    <source>
        <dbReference type="EMBL" id="SDP56593.1"/>
    </source>
</evidence>
<evidence type="ECO:0000256" key="11">
    <source>
        <dbReference type="SAM" id="Phobius"/>
    </source>
</evidence>
<evidence type="ECO:0000256" key="2">
    <source>
        <dbReference type="ARBA" id="ARBA00006742"/>
    </source>
</evidence>
<dbReference type="InterPro" id="IPR003849">
    <property type="entry name" value="Preprotein_translocase_YajC"/>
</dbReference>
<evidence type="ECO:0000256" key="7">
    <source>
        <dbReference type="ARBA" id="ARBA00022989"/>
    </source>
</evidence>
<dbReference type="STRING" id="405564.SAMN04487905_105239"/>
<keyword evidence="9 11" id="KW-0472">Membrane</keyword>
<feature type="compositionally biased region" description="Acidic residues" evidence="10">
    <location>
        <begin position="87"/>
        <end position="103"/>
    </location>
</feature>
<dbReference type="SMART" id="SM01323">
    <property type="entry name" value="YajC"/>
    <property type="match status" value="1"/>
</dbReference>
<reference evidence="13" key="1">
    <citation type="submission" date="2016-10" db="EMBL/GenBank/DDBJ databases">
        <authorList>
            <person name="Varghese N."/>
            <person name="Submissions S."/>
        </authorList>
    </citation>
    <scope>NUCLEOTIDE SEQUENCE [LARGE SCALE GENOMIC DNA]</scope>
    <source>
        <strain evidence="13">DSM 46732</strain>
    </source>
</reference>
<accession>A0A1H0TRP2</accession>
<keyword evidence="7 11" id="KW-1133">Transmembrane helix</keyword>
<evidence type="ECO:0000256" key="8">
    <source>
        <dbReference type="ARBA" id="ARBA00023010"/>
    </source>
</evidence>
<sequence length="126" mass="14292">MSTEYLIPILFIAFAALLFFQMRKQRKAMSEQQKLQNSLTVGDRVMTTSGLFGTVVDTEDDSIELEIADGVVTTWLRQAIRERVETEVDEDDDEDDDDEELVDSSDRDSSRDESDTTENAETQKTG</sequence>
<dbReference type="PANTHER" id="PTHR33909:SF1">
    <property type="entry name" value="SEC TRANSLOCON ACCESSORY COMPLEX SUBUNIT YAJC"/>
    <property type="match status" value="1"/>
</dbReference>
<gene>
    <name evidence="12" type="ORF">SAMN04487905_105239</name>
</gene>
<dbReference type="GO" id="GO:0005886">
    <property type="term" value="C:plasma membrane"/>
    <property type="evidence" value="ECO:0007669"/>
    <property type="project" value="UniProtKB-SubCell"/>
</dbReference>
<keyword evidence="6" id="KW-0653">Protein transport</keyword>
<proteinExistence type="inferred from homology"/>
<name>A0A1H0TRP2_9ACTN</name>
<comment type="similarity">
    <text evidence="2">Belongs to the YajC family.</text>
</comment>
<dbReference type="AlphaFoldDB" id="A0A1H0TRP2"/>
<feature type="region of interest" description="Disordered" evidence="10">
    <location>
        <begin position="83"/>
        <end position="126"/>
    </location>
</feature>
<feature type="transmembrane region" description="Helical" evidence="11">
    <location>
        <begin position="6"/>
        <end position="22"/>
    </location>
</feature>